<name>A0A445BNP2_ARAHY</name>
<reference evidence="1 2" key="1">
    <citation type="submission" date="2019-01" db="EMBL/GenBank/DDBJ databases">
        <title>Sequencing of cultivated peanut Arachis hypogaea provides insights into genome evolution and oil improvement.</title>
        <authorList>
            <person name="Chen X."/>
        </authorList>
    </citation>
    <scope>NUCLEOTIDE SEQUENCE [LARGE SCALE GENOMIC DNA]</scope>
    <source>
        <strain evidence="2">cv. Fuhuasheng</strain>
        <tissue evidence="1">Leaves</tissue>
    </source>
</reference>
<gene>
    <name evidence="1" type="ORF">Ahy_A09g046025</name>
</gene>
<evidence type="ECO:0000313" key="2">
    <source>
        <dbReference type="Proteomes" id="UP000289738"/>
    </source>
</evidence>
<comment type="caution">
    <text evidence="1">The sequence shown here is derived from an EMBL/GenBank/DDBJ whole genome shotgun (WGS) entry which is preliminary data.</text>
</comment>
<protein>
    <submittedName>
        <fullName evidence="1">Uncharacterized protein</fullName>
    </submittedName>
</protein>
<keyword evidence="2" id="KW-1185">Reference proteome</keyword>
<evidence type="ECO:0000313" key="1">
    <source>
        <dbReference type="EMBL" id="RYR40299.1"/>
    </source>
</evidence>
<dbReference type="EMBL" id="SDMP01000009">
    <property type="protein sequence ID" value="RYR40299.1"/>
    <property type="molecule type" value="Genomic_DNA"/>
</dbReference>
<dbReference type="Proteomes" id="UP000289738">
    <property type="component" value="Chromosome A09"/>
</dbReference>
<accession>A0A445BNP2</accession>
<sequence length="103" mass="10969">MPPIGKELAGIVKYLALTQCCGSAATFLFSFSSLLSHSAAPASLLHLVRSTPAPPPFSISPCIAAQRPASLPPPRRLFHSLRRRPSPLQPLFPRPCLLAVGVC</sequence>
<dbReference type="AlphaFoldDB" id="A0A445BNP2"/>
<organism evidence="1 2">
    <name type="scientific">Arachis hypogaea</name>
    <name type="common">Peanut</name>
    <dbReference type="NCBI Taxonomy" id="3818"/>
    <lineage>
        <taxon>Eukaryota</taxon>
        <taxon>Viridiplantae</taxon>
        <taxon>Streptophyta</taxon>
        <taxon>Embryophyta</taxon>
        <taxon>Tracheophyta</taxon>
        <taxon>Spermatophyta</taxon>
        <taxon>Magnoliopsida</taxon>
        <taxon>eudicotyledons</taxon>
        <taxon>Gunneridae</taxon>
        <taxon>Pentapetalae</taxon>
        <taxon>rosids</taxon>
        <taxon>fabids</taxon>
        <taxon>Fabales</taxon>
        <taxon>Fabaceae</taxon>
        <taxon>Papilionoideae</taxon>
        <taxon>50 kb inversion clade</taxon>
        <taxon>dalbergioids sensu lato</taxon>
        <taxon>Dalbergieae</taxon>
        <taxon>Pterocarpus clade</taxon>
        <taxon>Arachis</taxon>
    </lineage>
</organism>
<proteinExistence type="predicted"/>